<keyword evidence="3" id="KW-1185">Reference proteome</keyword>
<dbReference type="InterPro" id="IPR001763">
    <property type="entry name" value="Rhodanese-like_dom"/>
</dbReference>
<protein>
    <submittedName>
        <fullName evidence="2">Rhodanese</fullName>
    </submittedName>
</protein>
<proteinExistence type="predicted"/>
<dbReference type="EMBL" id="NPEX01000209">
    <property type="protein sequence ID" value="RAI40967.1"/>
    <property type="molecule type" value="Genomic_DNA"/>
</dbReference>
<dbReference type="InterPro" id="IPR036873">
    <property type="entry name" value="Rhodanese-like_dom_sf"/>
</dbReference>
<evidence type="ECO:0000313" key="2">
    <source>
        <dbReference type="EMBL" id="RAI40967.1"/>
    </source>
</evidence>
<dbReference type="AlphaFoldDB" id="A0A327KRQ3"/>
<organism evidence="2 3">
    <name type="scientific">Rhodoplanes roseus</name>
    <dbReference type="NCBI Taxonomy" id="29409"/>
    <lineage>
        <taxon>Bacteria</taxon>
        <taxon>Pseudomonadati</taxon>
        <taxon>Pseudomonadota</taxon>
        <taxon>Alphaproteobacteria</taxon>
        <taxon>Hyphomicrobiales</taxon>
        <taxon>Nitrobacteraceae</taxon>
        <taxon>Rhodoplanes</taxon>
    </lineage>
</organism>
<dbReference type="Pfam" id="PF00581">
    <property type="entry name" value="Rhodanese"/>
    <property type="match status" value="1"/>
</dbReference>
<dbReference type="PANTHER" id="PTHR44086">
    <property type="entry name" value="THIOSULFATE SULFURTRANSFERASE RDL2, MITOCHONDRIAL-RELATED"/>
    <property type="match status" value="1"/>
</dbReference>
<evidence type="ECO:0000259" key="1">
    <source>
        <dbReference type="PROSITE" id="PS50206"/>
    </source>
</evidence>
<gene>
    <name evidence="2" type="ORF">CH341_22665</name>
</gene>
<sequence length="131" mass="13730">MAGSVKEMIAAANAVVPKITPAQATEMMAKGGVLVVDVRDAPEVEKSGKVAGAVHVSRGMLEFRADPESPYHDKAFDKAKTVILYCASGGRSALAAKVLKDFGYTQVFNLGAFKDWAEAGGAVEKPIDTGM</sequence>
<dbReference type="Gene3D" id="3.40.250.10">
    <property type="entry name" value="Rhodanese-like domain"/>
    <property type="match status" value="1"/>
</dbReference>
<comment type="caution">
    <text evidence="2">The sequence shown here is derived from an EMBL/GenBank/DDBJ whole genome shotgun (WGS) entry which is preliminary data.</text>
</comment>
<dbReference type="RefSeq" id="WP_111421285.1">
    <property type="nucleotide sequence ID" value="NZ_NPEX01000209.1"/>
</dbReference>
<evidence type="ECO:0000313" key="3">
    <source>
        <dbReference type="Proteomes" id="UP000249130"/>
    </source>
</evidence>
<dbReference type="CDD" id="cd01447">
    <property type="entry name" value="Polysulfide_ST"/>
    <property type="match status" value="1"/>
</dbReference>
<dbReference type="Proteomes" id="UP000249130">
    <property type="component" value="Unassembled WGS sequence"/>
</dbReference>
<name>A0A327KRQ3_9BRAD</name>
<feature type="domain" description="Rhodanese" evidence="1">
    <location>
        <begin position="29"/>
        <end position="125"/>
    </location>
</feature>
<dbReference type="SUPFAM" id="SSF52821">
    <property type="entry name" value="Rhodanese/Cell cycle control phosphatase"/>
    <property type="match status" value="1"/>
</dbReference>
<accession>A0A327KRQ3</accession>
<dbReference type="PANTHER" id="PTHR44086:SF13">
    <property type="entry name" value="THIOSULFATE SULFURTRANSFERASE PSPE"/>
    <property type="match status" value="1"/>
</dbReference>
<dbReference type="SMART" id="SM00450">
    <property type="entry name" value="RHOD"/>
    <property type="match status" value="1"/>
</dbReference>
<dbReference type="OrthoDB" id="9807812at2"/>
<dbReference type="GO" id="GO:0004792">
    <property type="term" value="F:thiosulfate-cyanide sulfurtransferase activity"/>
    <property type="evidence" value="ECO:0007669"/>
    <property type="project" value="TreeGrafter"/>
</dbReference>
<reference evidence="2 3" key="1">
    <citation type="submission" date="2017-07" db="EMBL/GenBank/DDBJ databases">
        <title>Draft Genome Sequences of Select Purple Nonsulfur Bacteria.</title>
        <authorList>
            <person name="Lasarre B."/>
            <person name="Mckinlay J.B."/>
        </authorList>
    </citation>
    <scope>NUCLEOTIDE SEQUENCE [LARGE SCALE GENOMIC DNA]</scope>
    <source>
        <strain evidence="2 3">DSM 5909</strain>
    </source>
</reference>
<dbReference type="PROSITE" id="PS50206">
    <property type="entry name" value="RHODANESE_3"/>
    <property type="match status" value="1"/>
</dbReference>